<sequence>MTWYARAGLSWNLLSYPLGVFDGVSINFFTKYWPDFVFASSIIIPCQLNAHITNVEPLMFIAETENNTKLHLILWDGSLRELVRCFPDRKTDHLAVGIIRKKLFRSNGRFLICLYVDGSRHYRPVLKDWLDRAGEYIYLLERVYGNRQLQKGGDHVGNDIGCFRLPEVLSVTLPFPTPGLLTEIAPHAPEDCPLPFRGEVFRFDSRSLFCIYERQVPEPARSTVKETGNG</sequence>
<protein>
    <submittedName>
        <fullName evidence="1">Uncharacterized protein</fullName>
    </submittedName>
</protein>
<dbReference type="Proteomes" id="UP000010796">
    <property type="component" value="Chromosome"/>
</dbReference>
<proteinExistence type="predicted"/>
<gene>
    <name evidence="1" type="ordered locus">Echvi_4264</name>
</gene>
<accession>L0G4K4</accession>
<name>L0G4K4_ECHVK</name>
<reference evidence="2" key="1">
    <citation type="submission" date="2012-02" db="EMBL/GenBank/DDBJ databases">
        <title>The complete genome of Echinicola vietnamensis DSM 17526.</title>
        <authorList>
            <person name="Lucas S."/>
            <person name="Copeland A."/>
            <person name="Lapidus A."/>
            <person name="Glavina del Rio T."/>
            <person name="Dalin E."/>
            <person name="Tice H."/>
            <person name="Bruce D."/>
            <person name="Goodwin L."/>
            <person name="Pitluck S."/>
            <person name="Peters L."/>
            <person name="Ovchinnikova G."/>
            <person name="Teshima H."/>
            <person name="Kyrpides N."/>
            <person name="Mavromatis K."/>
            <person name="Ivanova N."/>
            <person name="Brettin T."/>
            <person name="Detter J.C."/>
            <person name="Han C."/>
            <person name="Larimer F."/>
            <person name="Land M."/>
            <person name="Hauser L."/>
            <person name="Markowitz V."/>
            <person name="Cheng J.-F."/>
            <person name="Hugenholtz P."/>
            <person name="Woyke T."/>
            <person name="Wu D."/>
            <person name="Brambilla E."/>
            <person name="Klenk H.-P."/>
            <person name="Eisen J.A."/>
        </authorList>
    </citation>
    <scope>NUCLEOTIDE SEQUENCE [LARGE SCALE GENOMIC DNA]</scope>
    <source>
        <strain evidence="2">DSM 17526 / LMG 23754 / KMM 6221</strain>
    </source>
</reference>
<dbReference type="AlphaFoldDB" id="L0G4K4"/>
<dbReference type="KEGG" id="evi:Echvi_4264"/>
<keyword evidence="2" id="KW-1185">Reference proteome</keyword>
<dbReference type="HOGENOM" id="CLU_1203282_0_0_10"/>
<evidence type="ECO:0000313" key="2">
    <source>
        <dbReference type="Proteomes" id="UP000010796"/>
    </source>
</evidence>
<evidence type="ECO:0000313" key="1">
    <source>
        <dbReference type="EMBL" id="AGA80457.1"/>
    </source>
</evidence>
<organism evidence="1 2">
    <name type="scientific">Echinicola vietnamensis (strain DSM 17526 / LMG 23754 / KMM 6221)</name>
    <dbReference type="NCBI Taxonomy" id="926556"/>
    <lineage>
        <taxon>Bacteria</taxon>
        <taxon>Pseudomonadati</taxon>
        <taxon>Bacteroidota</taxon>
        <taxon>Cytophagia</taxon>
        <taxon>Cytophagales</taxon>
        <taxon>Cyclobacteriaceae</taxon>
        <taxon>Echinicola</taxon>
    </lineage>
</organism>
<dbReference type="EMBL" id="CP003346">
    <property type="protein sequence ID" value="AGA80457.1"/>
    <property type="molecule type" value="Genomic_DNA"/>
</dbReference>